<keyword evidence="11 14" id="KW-0472">Membrane</keyword>
<dbReference type="CDD" id="cd00834">
    <property type="entry name" value="KAS_I_II"/>
    <property type="match status" value="1"/>
</dbReference>
<dbReference type="SUPFAM" id="SSF53901">
    <property type="entry name" value="Thiolase-like"/>
    <property type="match status" value="2"/>
</dbReference>
<evidence type="ECO:0000256" key="14">
    <source>
        <dbReference type="SAM" id="Phobius"/>
    </source>
</evidence>
<evidence type="ECO:0000256" key="8">
    <source>
        <dbReference type="ARBA" id="ARBA00022692"/>
    </source>
</evidence>
<dbReference type="AlphaFoldDB" id="A0A814Y3F8"/>
<dbReference type="PROSITE" id="PS52004">
    <property type="entry name" value="KS3_2"/>
    <property type="match status" value="1"/>
</dbReference>
<comment type="pathway">
    <text evidence="2">Protein modification; protein glycosylation.</text>
</comment>
<protein>
    <recommendedName>
        <fullName evidence="5">beta-ketoacyl-[acyl-carrier-protein] synthase I</fullName>
        <ecNumber evidence="5">2.3.1.41</ecNumber>
    </recommendedName>
</protein>
<dbReference type="PRINTS" id="PR02050">
    <property type="entry name" value="B14GALTRFASE"/>
</dbReference>
<reference evidence="16" key="1">
    <citation type="submission" date="2021-02" db="EMBL/GenBank/DDBJ databases">
        <authorList>
            <person name="Nowell W R."/>
        </authorList>
    </citation>
    <scope>NUCLEOTIDE SEQUENCE</scope>
</reference>
<comment type="subcellular location">
    <subcellularLocation>
        <location evidence="1">Membrane</location>
        <topology evidence="1">Single-pass type II membrane protein</topology>
    </subcellularLocation>
</comment>
<comment type="similarity">
    <text evidence="3">Belongs to the glycosyltransferase 7 family.</text>
</comment>
<dbReference type="InterPro" id="IPR016039">
    <property type="entry name" value="Thiolase-like"/>
</dbReference>
<evidence type="ECO:0000256" key="12">
    <source>
        <dbReference type="ARBA" id="ARBA00023180"/>
    </source>
</evidence>
<dbReference type="NCBIfam" id="NF005589">
    <property type="entry name" value="PRK07314.1"/>
    <property type="match status" value="1"/>
</dbReference>
<dbReference type="SMART" id="SM00825">
    <property type="entry name" value="PKS_KS"/>
    <property type="match status" value="1"/>
</dbReference>
<dbReference type="InterPro" id="IPR020841">
    <property type="entry name" value="PKS_Beta-ketoAc_synthase_dom"/>
</dbReference>
<evidence type="ECO:0000256" key="9">
    <source>
        <dbReference type="ARBA" id="ARBA00022968"/>
    </source>
</evidence>
<comment type="caution">
    <text evidence="16">The sequence shown here is derived from an EMBL/GenBank/DDBJ whole genome shotgun (WGS) entry which is preliminary data.</text>
</comment>
<evidence type="ECO:0000313" key="16">
    <source>
        <dbReference type="EMBL" id="CAF1223910.1"/>
    </source>
</evidence>
<keyword evidence="10 14" id="KW-1133">Transmembrane helix</keyword>
<dbReference type="GO" id="GO:0016020">
    <property type="term" value="C:membrane"/>
    <property type="evidence" value="ECO:0007669"/>
    <property type="project" value="UniProtKB-SubCell"/>
</dbReference>
<evidence type="ECO:0000256" key="3">
    <source>
        <dbReference type="ARBA" id="ARBA00005735"/>
    </source>
</evidence>
<dbReference type="InterPro" id="IPR014030">
    <property type="entry name" value="Ketoacyl_synth_N"/>
</dbReference>
<dbReference type="GO" id="GO:0006633">
    <property type="term" value="P:fatty acid biosynthetic process"/>
    <property type="evidence" value="ECO:0007669"/>
    <property type="project" value="TreeGrafter"/>
</dbReference>
<keyword evidence="17" id="KW-1185">Reference proteome</keyword>
<dbReference type="Gene3D" id="3.40.47.10">
    <property type="match status" value="2"/>
</dbReference>
<dbReference type="GO" id="GO:0004315">
    <property type="term" value="F:3-oxoacyl-[acyl-carrier-protein] synthase activity"/>
    <property type="evidence" value="ECO:0007669"/>
    <property type="project" value="UniProtKB-EC"/>
</dbReference>
<name>A0A814Y3F8_9BILA</name>
<evidence type="ECO:0000256" key="2">
    <source>
        <dbReference type="ARBA" id="ARBA00004922"/>
    </source>
</evidence>
<proteinExistence type="inferred from homology"/>
<evidence type="ECO:0000256" key="5">
    <source>
        <dbReference type="ARBA" id="ARBA00013191"/>
    </source>
</evidence>
<dbReference type="Pfam" id="PF13733">
    <property type="entry name" value="Glyco_transf_7N"/>
    <property type="match status" value="1"/>
</dbReference>
<dbReference type="PANTHER" id="PTHR11712">
    <property type="entry name" value="POLYKETIDE SYNTHASE-RELATED"/>
    <property type="match status" value="1"/>
</dbReference>
<dbReference type="InterPro" id="IPR003859">
    <property type="entry name" value="Galactosyl_T"/>
</dbReference>
<dbReference type="OrthoDB" id="5334845at2759"/>
<feature type="domain" description="Ketosynthase family 3 (KS3)" evidence="15">
    <location>
        <begin position="251"/>
        <end position="677"/>
    </location>
</feature>
<evidence type="ECO:0000256" key="13">
    <source>
        <dbReference type="RuleBase" id="RU003694"/>
    </source>
</evidence>
<evidence type="ECO:0000259" key="15">
    <source>
        <dbReference type="PROSITE" id="PS52004"/>
    </source>
</evidence>
<accession>A0A814Y3F8</accession>
<evidence type="ECO:0000256" key="11">
    <source>
        <dbReference type="ARBA" id="ARBA00023136"/>
    </source>
</evidence>
<evidence type="ECO:0000313" key="17">
    <source>
        <dbReference type="Proteomes" id="UP000663832"/>
    </source>
</evidence>
<sequence length="1001" mass="113503">MFKIGLIVRLAVIYFILFFLISFWYSSKLESNERISSVKRRLAVIVPYRNRPNELELFLPHMNSFLNSQSINHIFMIINQIDTHRFNRAALINIGFIESQTNVDYIVMHDIDLLPLNDKELRYDYPEKGPVHLASPKYHPMYNYSTYVGGILMITCKDFERVNGMSPLYWGWGREDDNLYVRMKHAGMKIYRPNNLSTNSTNTFQHVHDKQVHKRDYAKYGKQKAEGKKLHPEMGFNTTKYKIYIYVYMSISRVVITGLGVVSPLGVGVDFNWRRLLDNYSGIAPLDQSEYAGIPCQIAGRVPISSENKNQDGSLNFSNYFSRMSDLKSMSLASAFALVAAHEAIEQSQILSESKDRTRIGVSIGNGMAGIANTCTILDQTKTKGLYRGMSPFYITQILPNSSAGHVSIRYKLQGPNLCNSSACAAGVQAIGDGYNMIRLGHADAMICGGTEATINPITISGFARMRALSTTFNEKPKFASRPFDRQRDGFVMGEGAALLILERLECAEKRGATIFGEILGYGLSSDGSHITNPSGIGALNCMKNALDNAKLNIEDIGYINAHATSTPIGDRIERQAITQLFQSNNPNVLVSSTKGHTGHLLGAAGALESLFTILACYHAQCPSTLNYKSNSDDSSESSLVNIIPDDKPSLWTNKKRIALKNSFGFGGTNSLRLRSTNQPKEKFNEPLLCPDSETYRKMMNETQFECYYDAIKQWTFPSRILTMNKDDIQALHDGHTYFKSLFTIDNDDKKTEACFQQYPTLSKLANAIDSCDIKRPMFVRLSTRSPKDAILLLNKENFKKIFQQILSDMQPDNTSERNQQLIALDEASIRILAINDGFHAIQILLASERIQDDLKSSSSLNLIIREFHIDRQNLKSEFRAFIYKRQFTALTQYNEYILDKILIEKKDSILKSIKDFFQKENLLERIPYENCVLDLILIENQVYICEINPLAEFAGTGLFSWLNDRKILLGYQEFEFRIKENETNEYSEANNQWLSLINNF</sequence>
<dbReference type="FunFam" id="3.40.47.10:FF:000018">
    <property type="entry name" value="3-oxoacyl-[acyl-carrier-protein] synthase 2"/>
    <property type="match status" value="1"/>
</dbReference>
<dbReference type="Pfam" id="PF02709">
    <property type="entry name" value="Glyco_transf_7C"/>
    <property type="match status" value="1"/>
</dbReference>
<dbReference type="SUPFAM" id="SSF53448">
    <property type="entry name" value="Nucleotide-diphospho-sugar transferases"/>
    <property type="match status" value="1"/>
</dbReference>
<dbReference type="InterPro" id="IPR014031">
    <property type="entry name" value="Ketoacyl_synth_C"/>
</dbReference>
<keyword evidence="6" id="KW-0328">Glycosyltransferase</keyword>
<dbReference type="InterPro" id="IPR000794">
    <property type="entry name" value="Beta-ketoacyl_synthase"/>
</dbReference>
<feature type="transmembrane region" description="Helical" evidence="14">
    <location>
        <begin position="243"/>
        <end position="267"/>
    </location>
</feature>
<dbReference type="EMBL" id="CAJNOM010000204">
    <property type="protein sequence ID" value="CAF1223910.1"/>
    <property type="molecule type" value="Genomic_DNA"/>
</dbReference>
<gene>
    <name evidence="16" type="ORF">QVE165_LOCUS27054</name>
</gene>
<evidence type="ECO:0000256" key="6">
    <source>
        <dbReference type="ARBA" id="ARBA00022676"/>
    </source>
</evidence>
<evidence type="ECO:0000256" key="1">
    <source>
        <dbReference type="ARBA" id="ARBA00004606"/>
    </source>
</evidence>
<feature type="transmembrane region" description="Helical" evidence="14">
    <location>
        <begin position="6"/>
        <end position="25"/>
    </location>
</feature>
<dbReference type="Gene3D" id="3.90.550.10">
    <property type="entry name" value="Spore Coat Polysaccharide Biosynthesis Protein SpsA, Chain A"/>
    <property type="match status" value="1"/>
</dbReference>
<keyword evidence="12" id="KW-0325">Glycoprotein</keyword>
<organism evidence="16 17">
    <name type="scientific">Adineta steineri</name>
    <dbReference type="NCBI Taxonomy" id="433720"/>
    <lineage>
        <taxon>Eukaryota</taxon>
        <taxon>Metazoa</taxon>
        <taxon>Spiralia</taxon>
        <taxon>Gnathifera</taxon>
        <taxon>Rotifera</taxon>
        <taxon>Eurotatoria</taxon>
        <taxon>Bdelloidea</taxon>
        <taxon>Adinetida</taxon>
        <taxon>Adinetidae</taxon>
        <taxon>Adineta</taxon>
    </lineage>
</organism>
<dbReference type="GO" id="GO:0016757">
    <property type="term" value="F:glycosyltransferase activity"/>
    <property type="evidence" value="ECO:0007669"/>
    <property type="project" value="UniProtKB-KW"/>
</dbReference>
<dbReference type="EC" id="2.3.1.41" evidence="5"/>
<evidence type="ECO:0000256" key="10">
    <source>
        <dbReference type="ARBA" id="ARBA00022989"/>
    </source>
</evidence>
<keyword evidence="7 13" id="KW-0808">Transferase</keyword>
<dbReference type="Pfam" id="PF02801">
    <property type="entry name" value="Ketoacyl-synt_C"/>
    <property type="match status" value="1"/>
</dbReference>
<dbReference type="PANTHER" id="PTHR11712:SF336">
    <property type="entry name" value="3-OXOACYL-[ACYL-CARRIER-PROTEIN] SYNTHASE, MITOCHONDRIAL"/>
    <property type="match status" value="1"/>
</dbReference>
<keyword evidence="9" id="KW-0735">Signal-anchor</keyword>
<dbReference type="InterPro" id="IPR027995">
    <property type="entry name" value="Galactosyl_T_N"/>
</dbReference>
<dbReference type="InterPro" id="IPR029044">
    <property type="entry name" value="Nucleotide-diphossugar_trans"/>
</dbReference>
<evidence type="ECO:0000256" key="4">
    <source>
        <dbReference type="ARBA" id="ARBA00008467"/>
    </source>
</evidence>
<dbReference type="InterPro" id="IPR027791">
    <property type="entry name" value="Galactosyl_T_C"/>
</dbReference>
<keyword evidence="8 14" id="KW-0812">Transmembrane</keyword>
<evidence type="ECO:0000256" key="7">
    <source>
        <dbReference type="ARBA" id="ARBA00022679"/>
    </source>
</evidence>
<dbReference type="GO" id="GO:0005975">
    <property type="term" value="P:carbohydrate metabolic process"/>
    <property type="evidence" value="ECO:0007669"/>
    <property type="project" value="InterPro"/>
</dbReference>
<dbReference type="GO" id="GO:0005739">
    <property type="term" value="C:mitochondrion"/>
    <property type="evidence" value="ECO:0007669"/>
    <property type="project" value="TreeGrafter"/>
</dbReference>
<dbReference type="Pfam" id="PF00109">
    <property type="entry name" value="ketoacyl-synt"/>
    <property type="match status" value="1"/>
</dbReference>
<dbReference type="UniPathway" id="UPA00378"/>
<dbReference type="Proteomes" id="UP000663832">
    <property type="component" value="Unassembled WGS sequence"/>
</dbReference>
<comment type="similarity">
    <text evidence="4 13">Belongs to the thiolase-like superfamily. Beta-ketoacyl-ACP synthases family.</text>
</comment>